<dbReference type="EMBL" id="HBEG01001513">
    <property type="protein sequence ID" value="CAD8344998.1"/>
    <property type="molecule type" value="Transcribed_RNA"/>
</dbReference>
<dbReference type="AlphaFoldDB" id="A0A7S0F8B2"/>
<sequence length="141" mass="16228">MFAPEFYPEDYMLNEDLLQCDDELDAIPKKILFKRGLHVRAPEYTKLSDQRYMEQFSYSLNVITLRGRYSGEGSQQGYIVWVYYEPDSEETLLKALRTIGVDLSEKEAQTVDPDSPLAFEQSMMYSSGVIKHDAGEYMVAA</sequence>
<proteinExistence type="predicted"/>
<gene>
    <name evidence="1" type="ORF">PBAH0796_LOCUS736</name>
</gene>
<evidence type="ECO:0000313" key="1">
    <source>
        <dbReference type="EMBL" id="CAD8344998.1"/>
    </source>
</evidence>
<accession>A0A7S0F8B2</accession>
<reference evidence="1" key="1">
    <citation type="submission" date="2021-01" db="EMBL/GenBank/DDBJ databases">
        <authorList>
            <person name="Corre E."/>
            <person name="Pelletier E."/>
            <person name="Niang G."/>
            <person name="Scheremetjew M."/>
            <person name="Finn R."/>
            <person name="Kale V."/>
            <person name="Holt S."/>
            <person name="Cochrane G."/>
            <person name="Meng A."/>
            <person name="Brown T."/>
            <person name="Cohen L."/>
        </authorList>
    </citation>
    <scope>NUCLEOTIDE SEQUENCE</scope>
    <source>
        <strain evidence="1">Pbaha01</strain>
    </source>
</reference>
<name>A0A7S0F8B2_9DINO</name>
<organism evidence="1">
    <name type="scientific">Pyrodinium bahamense</name>
    <dbReference type="NCBI Taxonomy" id="73915"/>
    <lineage>
        <taxon>Eukaryota</taxon>
        <taxon>Sar</taxon>
        <taxon>Alveolata</taxon>
        <taxon>Dinophyceae</taxon>
        <taxon>Gonyaulacales</taxon>
        <taxon>Pyrocystaceae</taxon>
        <taxon>Pyrodinium</taxon>
    </lineage>
</organism>
<protein>
    <submittedName>
        <fullName evidence="1">Uncharacterized protein</fullName>
    </submittedName>
</protein>